<dbReference type="PATRIC" id="fig|888816.3.peg.2095"/>
<sequence>MQMIETLDDRLDFQSLALQLEGRTLTQGTDYTLARDGQKVIVEIHAKHLTSSNAGKEFTIVYKTKTNDNILQNRAPIENKVIQEIDNIPVSSEIVTTNVLYKKSYQFESGTQDKSLPQEVFESATARST</sequence>
<evidence type="ECO:0000256" key="1">
    <source>
        <dbReference type="SAM" id="MobiDB-lite"/>
    </source>
</evidence>
<evidence type="ECO:0000259" key="2">
    <source>
        <dbReference type="Pfam" id="PF20623"/>
    </source>
</evidence>
<dbReference type="InterPro" id="IPR026466">
    <property type="entry name" value="Fim_isopep_form_D2_dom"/>
</dbReference>
<dbReference type="HOGENOM" id="CLU_1947687_0_0_9"/>
<accession>F3UTI6</accession>
<evidence type="ECO:0000313" key="3">
    <source>
        <dbReference type="EMBL" id="EGJ36575.1"/>
    </source>
</evidence>
<dbReference type="AlphaFoldDB" id="F3UTI6"/>
<dbReference type="InterPro" id="IPR046473">
    <property type="entry name" value="Sgo0707-like_N2"/>
</dbReference>
<dbReference type="EMBL" id="AFFN01000030">
    <property type="protein sequence ID" value="EGJ36575.1"/>
    <property type="molecule type" value="Genomic_DNA"/>
</dbReference>
<dbReference type="NCBIfam" id="TIGR04226">
    <property type="entry name" value="RrgB_K2N_iso_D2"/>
    <property type="match status" value="1"/>
</dbReference>
<protein>
    <recommendedName>
        <fullName evidence="2">Sgo0707-like N2 domain-containing protein</fullName>
    </recommendedName>
</protein>
<dbReference type="Gene3D" id="2.60.40.740">
    <property type="match status" value="1"/>
</dbReference>
<dbReference type="STRING" id="888816.HMPREF9389_2144"/>
<feature type="region of interest" description="Disordered" evidence="1">
    <location>
        <begin position="108"/>
        <end position="129"/>
    </location>
</feature>
<name>F3UTI6_STRSA</name>
<organism evidence="3">
    <name type="scientific">Streptococcus sanguinis SK355</name>
    <dbReference type="NCBI Taxonomy" id="888816"/>
    <lineage>
        <taxon>Bacteria</taxon>
        <taxon>Bacillati</taxon>
        <taxon>Bacillota</taxon>
        <taxon>Bacilli</taxon>
        <taxon>Lactobacillales</taxon>
        <taxon>Streptococcaceae</taxon>
        <taxon>Streptococcus</taxon>
    </lineage>
</organism>
<dbReference type="Pfam" id="PF20623">
    <property type="entry name" value="Sgo0707_N2"/>
    <property type="match status" value="1"/>
</dbReference>
<gene>
    <name evidence="3" type="ORF">HMPREF9389_2144</name>
</gene>
<dbReference type="Proteomes" id="UP000005589">
    <property type="component" value="Unassembled WGS sequence"/>
</dbReference>
<reference evidence="3" key="1">
    <citation type="submission" date="2011-03" db="EMBL/GenBank/DDBJ databases">
        <authorList>
            <person name="Muzny D."/>
            <person name="Qin X."/>
            <person name="Deng J."/>
            <person name="Jiang H."/>
            <person name="Liu Y."/>
            <person name="Qu J."/>
            <person name="Song X.-Z."/>
            <person name="Zhang L."/>
            <person name="Thornton R."/>
            <person name="Coyle M."/>
            <person name="Francisco L."/>
            <person name="Jackson L."/>
            <person name="Javaid M."/>
            <person name="Korchina V."/>
            <person name="Kovar C."/>
            <person name="Mata R."/>
            <person name="Mathew T."/>
            <person name="Ngo R."/>
            <person name="Nguyen L."/>
            <person name="Nguyen N."/>
            <person name="Okwuonu G."/>
            <person name="Ongeri F."/>
            <person name="Pham C."/>
            <person name="Simmons D."/>
            <person name="Wilczek-Boney K."/>
            <person name="Hale W."/>
            <person name="Jakkamsetti A."/>
            <person name="Pham P."/>
            <person name="Ruth R."/>
            <person name="San Lucas F."/>
            <person name="Warren J."/>
            <person name="Zhang J."/>
            <person name="Zhao Z."/>
            <person name="Zhou C."/>
            <person name="Zhu D."/>
            <person name="Lee S."/>
            <person name="Bess C."/>
            <person name="Blankenburg K."/>
            <person name="Forbes L."/>
            <person name="Fu Q."/>
            <person name="Gubbala S."/>
            <person name="Hirani K."/>
            <person name="Jayaseelan J.C."/>
            <person name="Lara F."/>
            <person name="Munidasa M."/>
            <person name="Palculict T."/>
            <person name="Patil S."/>
            <person name="Pu L.-L."/>
            <person name="Saada N."/>
            <person name="Tang L."/>
            <person name="Weissenberger G."/>
            <person name="Zhu Y."/>
            <person name="Hemphill L."/>
            <person name="Shang Y."/>
            <person name="Youmans B."/>
            <person name="Ayvaz T."/>
            <person name="Ross M."/>
            <person name="Santibanez J."/>
            <person name="Aqrawi P."/>
            <person name="Gross S."/>
            <person name="Joshi V."/>
            <person name="Fowler G."/>
            <person name="Nazareth L."/>
            <person name="Reid J."/>
            <person name="Worley K."/>
            <person name="Petrosino J."/>
            <person name="Highlander S."/>
            <person name="Gibbs R."/>
        </authorList>
    </citation>
    <scope>NUCLEOTIDE SEQUENCE [LARGE SCALE GENOMIC DNA]</scope>
    <source>
        <strain evidence="3">SK355</strain>
    </source>
</reference>
<feature type="domain" description="Sgo0707-like N2" evidence="2">
    <location>
        <begin position="1"/>
        <end position="98"/>
    </location>
</feature>
<comment type="caution">
    <text evidence="3">The sequence shown here is derived from an EMBL/GenBank/DDBJ whole genome shotgun (WGS) entry which is preliminary data.</text>
</comment>
<proteinExistence type="predicted"/>